<dbReference type="InterPro" id="IPR011547">
    <property type="entry name" value="SLC26A/SulP_dom"/>
</dbReference>
<dbReference type="InterPro" id="IPR036513">
    <property type="entry name" value="STAS_dom_sf"/>
</dbReference>
<keyword evidence="2 5" id="KW-0812">Transmembrane</keyword>
<evidence type="ECO:0000256" key="4">
    <source>
        <dbReference type="ARBA" id="ARBA00023136"/>
    </source>
</evidence>
<feature type="transmembrane region" description="Helical" evidence="5">
    <location>
        <begin position="296"/>
        <end position="314"/>
    </location>
</feature>
<evidence type="ECO:0000256" key="2">
    <source>
        <dbReference type="ARBA" id="ARBA00022692"/>
    </source>
</evidence>
<feature type="transmembrane region" description="Helical" evidence="5">
    <location>
        <begin position="120"/>
        <end position="138"/>
    </location>
</feature>
<sequence length="487" mass="51617">MFSFSTLRRDWLSNPRADILAGVLVALALIPEAIGFSIIAGVDPSVGLYASFSIALVIAFAGGRPAMISAATAAIAVLVVPLVRDHGIAYLFAASVLMGVLQILAGLLRLDLLMQYVSRSVVTGFVNALAILIFMAQLPQLTHVTWVAYAMVAASLAIIYVLPRFTKVIPSPLVAIIAMTAVSIYLGLDVNTVGDMGKLPSALPSFALPDVPFTLDTLRIILPYSLTMAAVGLLESMMTAQIVDDMTDTSSDKRRECKGQGMANIVTGFLGGMGGCAMIGQSVINVRSGGRTRLSTFVAATFLLFLIVVLGPLVARIPMPALVAVMIMVSIGTFNWRSLRNLTSHPWQSSVVMLATVLVVVWTHDLARGVLTGVVLSGLFFAGKVKGLLTVTSQRADDRAARVYRYQGQVFFASTGRFADAIDFNDDAPAVVIDLGGAHFWDISAVDALEKTVAKLRRAGKTVEVIGLNEASATMVGKYASPAPGAH</sequence>
<feature type="transmembrane region" description="Helical" evidence="5">
    <location>
        <begin position="88"/>
        <end position="108"/>
    </location>
</feature>
<dbReference type="GO" id="GO:0016020">
    <property type="term" value="C:membrane"/>
    <property type="evidence" value="ECO:0007669"/>
    <property type="project" value="UniProtKB-SubCell"/>
</dbReference>
<name>A0A2S5GK37_9BURK</name>
<feature type="transmembrane region" description="Helical" evidence="5">
    <location>
        <begin position="54"/>
        <end position="82"/>
    </location>
</feature>
<proteinExistence type="predicted"/>
<dbReference type="CDD" id="cd07042">
    <property type="entry name" value="STAS_SulP_like_sulfate_transporter"/>
    <property type="match status" value="1"/>
</dbReference>
<dbReference type="EMBL" id="PREU01000016">
    <property type="protein sequence ID" value="PPA73286.1"/>
    <property type="molecule type" value="Genomic_DNA"/>
</dbReference>
<evidence type="ECO:0000256" key="3">
    <source>
        <dbReference type="ARBA" id="ARBA00022989"/>
    </source>
</evidence>
<dbReference type="Pfam" id="PF00916">
    <property type="entry name" value="Sulfate_transp"/>
    <property type="match status" value="1"/>
</dbReference>
<dbReference type="PANTHER" id="PTHR43310">
    <property type="entry name" value="SULFATE TRANSPORTER YBAR-RELATED"/>
    <property type="match status" value="1"/>
</dbReference>
<dbReference type="RefSeq" id="WP_104145527.1">
    <property type="nucleotide sequence ID" value="NZ_PREU01000016.1"/>
</dbReference>
<feature type="transmembrane region" description="Helical" evidence="5">
    <location>
        <begin position="261"/>
        <end position="284"/>
    </location>
</feature>
<evidence type="ECO:0000313" key="7">
    <source>
        <dbReference type="EMBL" id="PPA73286.1"/>
    </source>
</evidence>
<evidence type="ECO:0000259" key="6">
    <source>
        <dbReference type="PROSITE" id="PS50801"/>
    </source>
</evidence>
<gene>
    <name evidence="7" type="ORF">C4E15_26640</name>
</gene>
<protein>
    <submittedName>
        <fullName evidence="7">Sodium-independent anion transporter</fullName>
    </submittedName>
</protein>
<reference evidence="7 8" key="1">
    <citation type="submission" date="2018-02" db="EMBL/GenBank/DDBJ databases">
        <title>Draft Genome of Achromobacter spanius stain 6.</title>
        <authorList>
            <person name="Gunasekera T.S."/>
            <person name="Radwan O."/>
            <person name="Ruiz O.N."/>
        </authorList>
    </citation>
    <scope>NUCLEOTIDE SEQUENCE [LARGE SCALE GENOMIC DNA]</scope>
    <source>
        <strain evidence="7 8">6</strain>
    </source>
</reference>
<dbReference type="Gene3D" id="3.30.750.24">
    <property type="entry name" value="STAS domain"/>
    <property type="match status" value="1"/>
</dbReference>
<organism evidence="7 8">
    <name type="scientific">Achromobacter spanius</name>
    <dbReference type="NCBI Taxonomy" id="217203"/>
    <lineage>
        <taxon>Bacteria</taxon>
        <taxon>Pseudomonadati</taxon>
        <taxon>Pseudomonadota</taxon>
        <taxon>Betaproteobacteria</taxon>
        <taxon>Burkholderiales</taxon>
        <taxon>Alcaligenaceae</taxon>
        <taxon>Achromobacter</taxon>
    </lineage>
</organism>
<dbReference type="AlphaFoldDB" id="A0A2S5GK37"/>
<dbReference type="SUPFAM" id="SSF52091">
    <property type="entry name" value="SpoIIaa-like"/>
    <property type="match status" value="1"/>
</dbReference>
<comment type="caution">
    <text evidence="7">The sequence shown here is derived from an EMBL/GenBank/DDBJ whole genome shotgun (WGS) entry which is preliminary data.</text>
</comment>
<dbReference type="PROSITE" id="PS50801">
    <property type="entry name" value="STAS"/>
    <property type="match status" value="1"/>
</dbReference>
<feature type="transmembrane region" description="Helical" evidence="5">
    <location>
        <begin position="220"/>
        <end position="240"/>
    </location>
</feature>
<evidence type="ECO:0000256" key="1">
    <source>
        <dbReference type="ARBA" id="ARBA00004141"/>
    </source>
</evidence>
<keyword evidence="4 5" id="KW-0472">Membrane</keyword>
<dbReference type="InterPro" id="IPR052706">
    <property type="entry name" value="Membrane-Transporter-like"/>
</dbReference>
<comment type="subcellular location">
    <subcellularLocation>
        <location evidence="1">Membrane</location>
        <topology evidence="1">Multi-pass membrane protein</topology>
    </subcellularLocation>
</comment>
<dbReference type="Proteomes" id="UP000239990">
    <property type="component" value="Unassembled WGS sequence"/>
</dbReference>
<dbReference type="PANTHER" id="PTHR43310:SF1">
    <property type="entry name" value="SULFATE TRANSPORTER YBAR-RELATED"/>
    <property type="match status" value="1"/>
</dbReference>
<evidence type="ECO:0000256" key="5">
    <source>
        <dbReference type="SAM" id="Phobius"/>
    </source>
</evidence>
<feature type="transmembrane region" description="Helical" evidence="5">
    <location>
        <begin position="144"/>
        <end position="162"/>
    </location>
</feature>
<dbReference type="GO" id="GO:0008271">
    <property type="term" value="F:secondary active sulfate transmembrane transporter activity"/>
    <property type="evidence" value="ECO:0007669"/>
    <property type="project" value="InterPro"/>
</dbReference>
<dbReference type="Pfam" id="PF01740">
    <property type="entry name" value="STAS"/>
    <property type="match status" value="1"/>
</dbReference>
<feature type="domain" description="STAS" evidence="6">
    <location>
        <begin position="403"/>
        <end position="470"/>
    </location>
</feature>
<feature type="transmembrane region" description="Helical" evidence="5">
    <location>
        <begin position="20"/>
        <end position="42"/>
    </location>
</feature>
<accession>A0A2S5GK37</accession>
<keyword evidence="3 5" id="KW-1133">Transmembrane helix</keyword>
<evidence type="ECO:0000313" key="8">
    <source>
        <dbReference type="Proteomes" id="UP000239990"/>
    </source>
</evidence>
<dbReference type="PROSITE" id="PS01130">
    <property type="entry name" value="SLC26A"/>
    <property type="match status" value="1"/>
</dbReference>
<dbReference type="InterPro" id="IPR002645">
    <property type="entry name" value="STAS_dom"/>
</dbReference>
<dbReference type="InterPro" id="IPR018045">
    <property type="entry name" value="S04_transporter_CS"/>
</dbReference>
<dbReference type="OrthoDB" id="9769739at2"/>
<feature type="transmembrane region" description="Helical" evidence="5">
    <location>
        <begin position="169"/>
        <end position="188"/>
    </location>
</feature>